<gene>
    <name evidence="6" type="ORF">LVJ94_07990</name>
</gene>
<proteinExistence type="predicted"/>
<keyword evidence="7" id="KW-1185">Reference proteome</keyword>
<protein>
    <submittedName>
        <fullName evidence="6">TetR/AcrR family transcriptional regulator</fullName>
    </submittedName>
</protein>
<evidence type="ECO:0000259" key="5">
    <source>
        <dbReference type="PROSITE" id="PS50977"/>
    </source>
</evidence>
<dbReference type="SUPFAM" id="SSF46689">
    <property type="entry name" value="Homeodomain-like"/>
    <property type="match status" value="1"/>
</dbReference>
<dbReference type="InterPro" id="IPR050109">
    <property type="entry name" value="HTH-type_TetR-like_transc_reg"/>
</dbReference>
<dbReference type="Gene3D" id="1.10.357.10">
    <property type="entry name" value="Tetracycline Repressor, domain 2"/>
    <property type="match status" value="1"/>
</dbReference>
<dbReference type="InterPro" id="IPR001647">
    <property type="entry name" value="HTH_TetR"/>
</dbReference>
<reference evidence="6" key="1">
    <citation type="submission" date="2021-12" db="EMBL/GenBank/DDBJ databases">
        <title>Discovery of the Pendulisporaceae a myxobacterial family with distinct sporulation behavior and unique specialized metabolism.</title>
        <authorList>
            <person name="Garcia R."/>
            <person name="Popoff A."/>
            <person name="Bader C.D."/>
            <person name="Loehr J."/>
            <person name="Walesch S."/>
            <person name="Walt C."/>
            <person name="Boldt J."/>
            <person name="Bunk B."/>
            <person name="Haeckl F.J.F.P.J."/>
            <person name="Gunesch A.P."/>
            <person name="Birkelbach J."/>
            <person name="Nuebel U."/>
            <person name="Pietschmann T."/>
            <person name="Bach T."/>
            <person name="Mueller R."/>
        </authorList>
    </citation>
    <scope>NUCLEOTIDE SEQUENCE</scope>
    <source>
        <strain evidence="6">MSr11367</strain>
    </source>
</reference>
<dbReference type="EMBL" id="CP089983">
    <property type="protein sequence ID" value="WXB07175.1"/>
    <property type="molecule type" value="Genomic_DNA"/>
</dbReference>
<keyword evidence="1" id="KW-0805">Transcription regulation</keyword>
<evidence type="ECO:0000256" key="2">
    <source>
        <dbReference type="ARBA" id="ARBA00023125"/>
    </source>
</evidence>
<name>A0ABZ2L8T2_9BACT</name>
<dbReference type="Proteomes" id="UP001374803">
    <property type="component" value="Chromosome"/>
</dbReference>
<accession>A0ABZ2L8T2</accession>
<dbReference type="PROSITE" id="PS50977">
    <property type="entry name" value="HTH_TETR_2"/>
    <property type="match status" value="1"/>
</dbReference>
<keyword evidence="2 4" id="KW-0238">DNA-binding</keyword>
<evidence type="ECO:0000313" key="6">
    <source>
        <dbReference type="EMBL" id="WXB07175.1"/>
    </source>
</evidence>
<dbReference type="Pfam" id="PF00440">
    <property type="entry name" value="TetR_N"/>
    <property type="match status" value="1"/>
</dbReference>
<dbReference type="InterPro" id="IPR009057">
    <property type="entry name" value="Homeodomain-like_sf"/>
</dbReference>
<dbReference type="PANTHER" id="PTHR30055:SF234">
    <property type="entry name" value="HTH-TYPE TRANSCRIPTIONAL REGULATOR BETI"/>
    <property type="match status" value="1"/>
</dbReference>
<dbReference type="PRINTS" id="PR00455">
    <property type="entry name" value="HTHTETR"/>
</dbReference>
<evidence type="ECO:0000256" key="1">
    <source>
        <dbReference type="ARBA" id="ARBA00023015"/>
    </source>
</evidence>
<evidence type="ECO:0000313" key="7">
    <source>
        <dbReference type="Proteomes" id="UP001374803"/>
    </source>
</evidence>
<evidence type="ECO:0000256" key="3">
    <source>
        <dbReference type="ARBA" id="ARBA00023163"/>
    </source>
</evidence>
<evidence type="ECO:0000256" key="4">
    <source>
        <dbReference type="PROSITE-ProRule" id="PRU00335"/>
    </source>
</evidence>
<feature type="DNA-binding region" description="H-T-H motif" evidence="4">
    <location>
        <begin position="29"/>
        <end position="48"/>
    </location>
</feature>
<dbReference type="RefSeq" id="WP_394836835.1">
    <property type="nucleotide sequence ID" value="NZ_CP089929.1"/>
</dbReference>
<organism evidence="6 7">
    <name type="scientific">Pendulispora rubella</name>
    <dbReference type="NCBI Taxonomy" id="2741070"/>
    <lineage>
        <taxon>Bacteria</taxon>
        <taxon>Pseudomonadati</taxon>
        <taxon>Myxococcota</taxon>
        <taxon>Myxococcia</taxon>
        <taxon>Myxococcales</taxon>
        <taxon>Sorangiineae</taxon>
        <taxon>Pendulisporaceae</taxon>
        <taxon>Pendulispora</taxon>
    </lineage>
</organism>
<keyword evidence="3" id="KW-0804">Transcription</keyword>
<dbReference type="PANTHER" id="PTHR30055">
    <property type="entry name" value="HTH-TYPE TRANSCRIPTIONAL REGULATOR RUTR"/>
    <property type="match status" value="1"/>
</dbReference>
<feature type="domain" description="HTH tetR-type" evidence="5">
    <location>
        <begin position="6"/>
        <end position="66"/>
    </location>
</feature>
<sequence>MGRSEIHAADDILDAARDILLERGVSAATTRAIADAAGAPSGSIYHRFGSRDGVLAHMWIRAVRRSQRVFLDALSTQEDPREAAVAAALSIFDFARDCRKDAQIAALFRREDLMREAPTDLAETLRALNEPVLRAVRRLGADIASASAPLDAVLLAVIDLPYGAVRRYLVRGHAPPPVLRPALESAVRAVLQSVTS</sequence>